<comment type="caution">
    <text evidence="1">The sequence shown here is derived from an EMBL/GenBank/DDBJ whole genome shotgun (WGS) entry which is preliminary data.</text>
</comment>
<evidence type="ECO:0000313" key="1">
    <source>
        <dbReference type="EMBL" id="KAI4302506.1"/>
    </source>
</evidence>
<name>A0ACB9KZA9_9MYRT</name>
<keyword evidence="2" id="KW-1185">Reference proteome</keyword>
<protein>
    <submittedName>
        <fullName evidence="1">Uncharacterized protein</fullName>
    </submittedName>
</protein>
<reference evidence="2" key="1">
    <citation type="journal article" date="2023" name="Front. Plant Sci.">
        <title>Chromosomal-level genome assembly of Melastoma candidum provides insights into trichome evolution.</title>
        <authorList>
            <person name="Zhong Y."/>
            <person name="Wu W."/>
            <person name="Sun C."/>
            <person name="Zou P."/>
            <person name="Liu Y."/>
            <person name="Dai S."/>
            <person name="Zhou R."/>
        </authorList>
    </citation>
    <scope>NUCLEOTIDE SEQUENCE [LARGE SCALE GENOMIC DNA]</scope>
</reference>
<evidence type="ECO:0000313" key="2">
    <source>
        <dbReference type="Proteomes" id="UP001057402"/>
    </source>
</evidence>
<gene>
    <name evidence="1" type="ORF">MLD38_038241</name>
</gene>
<dbReference type="EMBL" id="CM042891">
    <property type="protein sequence ID" value="KAI4302506.1"/>
    <property type="molecule type" value="Genomic_DNA"/>
</dbReference>
<sequence>MERSRADGGGGMSRDVSSCNTYNYGDAAYWDARYVAEAEMGHFDWYQRYTALRPFVRSYVPDFSSPILVVGCGNALMSEDMVKDGYQDIMNIDVSSVAVHMMSRKYEGIPHLKYIKMDVRDMSFFSDRSFDCVLDKGTLDSLMCGTDAPASAAQMLGEVSRILKAGGVYMLITYGDPSVRMPHLDRPEYGWQVILFIIPRPGYEKPANCTSTRSFLEPVPLTEEGLLPRDFYLEDKDSHYIYVCKKMDEDQISRTIPDANHSE</sequence>
<organism evidence="1 2">
    <name type="scientific">Melastoma candidum</name>
    <dbReference type="NCBI Taxonomy" id="119954"/>
    <lineage>
        <taxon>Eukaryota</taxon>
        <taxon>Viridiplantae</taxon>
        <taxon>Streptophyta</taxon>
        <taxon>Embryophyta</taxon>
        <taxon>Tracheophyta</taxon>
        <taxon>Spermatophyta</taxon>
        <taxon>Magnoliopsida</taxon>
        <taxon>eudicotyledons</taxon>
        <taxon>Gunneridae</taxon>
        <taxon>Pentapetalae</taxon>
        <taxon>rosids</taxon>
        <taxon>malvids</taxon>
        <taxon>Myrtales</taxon>
        <taxon>Melastomataceae</taxon>
        <taxon>Melastomatoideae</taxon>
        <taxon>Melastomateae</taxon>
        <taxon>Melastoma</taxon>
    </lineage>
</organism>
<accession>A0ACB9KZA9</accession>
<proteinExistence type="predicted"/>
<dbReference type="Proteomes" id="UP001057402">
    <property type="component" value="Chromosome 12"/>
</dbReference>